<evidence type="ECO:0000256" key="1">
    <source>
        <dbReference type="SAM" id="MobiDB-lite"/>
    </source>
</evidence>
<proteinExistence type="predicted"/>
<dbReference type="EMBL" id="PEJP01000041">
    <property type="protein sequence ID" value="RYO54187.1"/>
    <property type="molecule type" value="Genomic_DNA"/>
</dbReference>
<keyword evidence="3" id="KW-1185">Reference proteome</keyword>
<name>A0A4Q4RC77_9PLEO</name>
<dbReference type="OrthoDB" id="2958217at2759"/>
<dbReference type="Proteomes" id="UP000293823">
    <property type="component" value="Unassembled WGS sequence"/>
</dbReference>
<sequence length="195" mass="22164">MEGPSYFFIPGSNDSSFTFTWYQDKWFDSTVEEYLTDMTRPSTPKGPQAALQYREDTLAQGVRVTDELSGARSDTPSSTSRSSSPKQWIQDNRAKAFLGNILITPILCYVEDPEDEDKDEDFSQKGTVMGLLLHPLPGANPGVYRRVGIVEAEIRGDDKMNVHTVQWRFEACRQPLDPQLFQEEDRHGNYVVTVF</sequence>
<organism evidence="2 3">
    <name type="scientific">Alternaria arborescens</name>
    <dbReference type="NCBI Taxonomy" id="156630"/>
    <lineage>
        <taxon>Eukaryota</taxon>
        <taxon>Fungi</taxon>
        <taxon>Dikarya</taxon>
        <taxon>Ascomycota</taxon>
        <taxon>Pezizomycotina</taxon>
        <taxon>Dothideomycetes</taxon>
        <taxon>Pleosporomycetidae</taxon>
        <taxon>Pleosporales</taxon>
        <taxon>Pleosporineae</taxon>
        <taxon>Pleosporaceae</taxon>
        <taxon>Alternaria</taxon>
        <taxon>Alternaria sect. Alternaria</taxon>
    </lineage>
</organism>
<accession>A0A4Q4RC77</accession>
<evidence type="ECO:0000313" key="3">
    <source>
        <dbReference type="Proteomes" id="UP000293823"/>
    </source>
</evidence>
<comment type="caution">
    <text evidence="2">The sequence shown here is derived from an EMBL/GenBank/DDBJ whole genome shotgun (WGS) entry which is preliminary data.</text>
</comment>
<reference evidence="3" key="1">
    <citation type="journal article" date="2019" name="bioRxiv">
        <title>Genomics, evolutionary history and diagnostics of the Alternaria alternata species group including apple and Asian pear pathotypes.</title>
        <authorList>
            <person name="Armitage A.D."/>
            <person name="Cockerton H.M."/>
            <person name="Sreenivasaprasad S."/>
            <person name="Woodhall J.W."/>
            <person name="Lane C.R."/>
            <person name="Harrison R.J."/>
            <person name="Clarkson J.P."/>
        </authorList>
    </citation>
    <scope>NUCLEOTIDE SEQUENCE [LARGE SCALE GENOMIC DNA]</scope>
    <source>
        <strain evidence="3">RGR 97.0016</strain>
    </source>
</reference>
<gene>
    <name evidence="2" type="ORF">AA0113_g9290</name>
</gene>
<dbReference type="AlphaFoldDB" id="A0A4Q4RC77"/>
<feature type="compositionally biased region" description="Low complexity" evidence="1">
    <location>
        <begin position="72"/>
        <end position="85"/>
    </location>
</feature>
<feature type="region of interest" description="Disordered" evidence="1">
    <location>
        <begin position="66"/>
        <end position="87"/>
    </location>
</feature>
<evidence type="ECO:0000313" key="2">
    <source>
        <dbReference type="EMBL" id="RYO54187.1"/>
    </source>
</evidence>
<protein>
    <submittedName>
        <fullName evidence="2">Uncharacterized protein</fullName>
    </submittedName>
</protein>